<name>Q1JWI7_DESA6</name>
<dbReference type="Pfam" id="PF04055">
    <property type="entry name" value="Radical_SAM"/>
    <property type="match status" value="1"/>
</dbReference>
<dbReference type="InterPro" id="IPR006638">
    <property type="entry name" value="Elp3/MiaA/NifB-like_rSAM"/>
</dbReference>
<dbReference type="InterPro" id="IPR058240">
    <property type="entry name" value="rSAM_sf"/>
</dbReference>
<dbReference type="SFLD" id="SFLDS00029">
    <property type="entry name" value="Radical_SAM"/>
    <property type="match status" value="1"/>
</dbReference>
<dbReference type="SMART" id="SM00729">
    <property type="entry name" value="Elp3"/>
    <property type="match status" value="1"/>
</dbReference>
<dbReference type="SUPFAM" id="SSF102114">
    <property type="entry name" value="Radical SAM enzymes"/>
    <property type="match status" value="1"/>
</dbReference>
<dbReference type="InterPro" id="IPR045784">
    <property type="entry name" value="Radical_SAM_N2"/>
</dbReference>
<dbReference type="CDD" id="cd01335">
    <property type="entry name" value="Radical_SAM"/>
    <property type="match status" value="1"/>
</dbReference>
<protein>
    <submittedName>
        <fullName evidence="2">Radical SAM</fullName>
    </submittedName>
</protein>
<comment type="caution">
    <text evidence="2">The sequence shown here is derived from an EMBL/GenBank/DDBJ whole genome shotgun (WGS) entry which is preliminary data.</text>
</comment>
<reference evidence="2" key="2">
    <citation type="submission" date="2006-05" db="EMBL/GenBank/DDBJ databases">
        <title>Sequencing of the draft genome and assembly of Desulfuromonas acetoxidans DSM 684.</title>
        <authorList>
            <consortium name="US DOE Joint Genome Institute (JGI-PGF)"/>
            <person name="Copeland A."/>
            <person name="Lucas S."/>
            <person name="Lapidus A."/>
            <person name="Barry K."/>
            <person name="Detter J.C."/>
            <person name="Glavina del Rio T."/>
            <person name="Hammon N."/>
            <person name="Israni S."/>
            <person name="Dalin E."/>
            <person name="Tice H."/>
            <person name="Bruce D."/>
            <person name="Pitluck S."/>
            <person name="Richardson P."/>
        </authorList>
    </citation>
    <scope>NUCLEOTIDE SEQUENCE [LARGE SCALE GENOMIC DNA]</scope>
    <source>
        <strain evidence="2">DSM 684</strain>
    </source>
</reference>
<gene>
    <name evidence="2" type="ORF">Dace_0410</name>
</gene>
<dbReference type="NCBIfam" id="TIGR03936">
    <property type="entry name" value="sam_1_link_chp"/>
    <property type="match status" value="1"/>
</dbReference>
<dbReference type="Pfam" id="PF10105">
    <property type="entry name" value="DUF2344"/>
    <property type="match status" value="1"/>
</dbReference>
<dbReference type="Gene3D" id="3.80.30.20">
    <property type="entry name" value="tm_1862 like domain"/>
    <property type="match status" value="1"/>
</dbReference>
<evidence type="ECO:0000259" key="1">
    <source>
        <dbReference type="PROSITE" id="PS51918"/>
    </source>
</evidence>
<dbReference type="Proteomes" id="UP000005695">
    <property type="component" value="Unassembled WGS sequence"/>
</dbReference>
<dbReference type="PANTHER" id="PTHR42731">
    <property type="entry name" value="SLL1084 PROTEIN"/>
    <property type="match status" value="1"/>
</dbReference>
<evidence type="ECO:0000313" key="2">
    <source>
        <dbReference type="EMBL" id="EAT14581.1"/>
    </source>
</evidence>
<proteinExistence type="predicted"/>
<keyword evidence="3" id="KW-1185">Reference proteome</keyword>
<reference evidence="2" key="1">
    <citation type="submission" date="2006-05" db="EMBL/GenBank/DDBJ databases">
        <title>Annotation of the draft genome assembly of Desulfuromonas acetoxidans DSM 684.</title>
        <authorList>
            <consortium name="US DOE Joint Genome Institute (JGI-ORNL)"/>
            <person name="Larimer F."/>
            <person name="Land M."/>
            <person name="Hauser L."/>
        </authorList>
    </citation>
    <scope>NUCLEOTIDE SEQUENCE [LARGE SCALE GENOMIC DNA]</scope>
    <source>
        <strain evidence="2">DSM 684</strain>
    </source>
</reference>
<dbReference type="InterPro" id="IPR018768">
    <property type="entry name" value="DUF2344"/>
</dbReference>
<dbReference type="PROSITE" id="PS51918">
    <property type="entry name" value="RADICAL_SAM"/>
    <property type="match status" value="1"/>
</dbReference>
<dbReference type="NCBIfam" id="TIGR03960">
    <property type="entry name" value="rSAM_fuse_unch"/>
    <property type="match status" value="1"/>
</dbReference>
<dbReference type="GO" id="GO:0003824">
    <property type="term" value="F:catalytic activity"/>
    <property type="evidence" value="ECO:0007669"/>
    <property type="project" value="InterPro"/>
</dbReference>
<organism evidence="2 3">
    <name type="scientific">Desulfuromonas acetoxidans (strain DSM 684 / 11070)</name>
    <dbReference type="NCBI Taxonomy" id="281689"/>
    <lineage>
        <taxon>Bacteria</taxon>
        <taxon>Pseudomonadati</taxon>
        <taxon>Thermodesulfobacteriota</taxon>
        <taxon>Desulfuromonadia</taxon>
        <taxon>Desulfuromonadales</taxon>
        <taxon>Desulfuromonadaceae</taxon>
        <taxon>Desulfuromonas</taxon>
    </lineage>
</organism>
<accession>Q1JWI7</accession>
<sequence length="837" mass="94685">MMNSCDALLHINRPARYIGGEAGSIHKDPSQVELRFALAFPDTYEIGMSHLGSAILYRALNAQSWIGAERSYCPWPDMAAEMRDQGIPLLSLESQTPLGEFDLIGFSLQYELCYTNVLTMLKLTGIPLRRDQRNDSHPLIVVGGPCAYNPEPLADFIDLALIGDGEEAIIELCQAVRDSRHAEENRQQCYDRLKQIDGIYLPHLFEFHYDDEGHIQERKALDAQIKKVTRRFITDLDSAIYPDKPVIPFMHTVHDRVAVEIARGCTRGCRFCQAGYIYRPVRERKAETIAKLIDNALKHSGYDEVSLLSLSSGDYTAIEPLLKHLMARYAEERVAVSLPSLRVGSLTDELIEEVRKVRKTGFTLAPEAGTDRLRDVINKGIKADDLLDTARTIYTLGWRLIKLYFMMGLPTETRDDLDAIVELARQVKRCAKGTEGGGDVNVAVSTFVPKAHTPFQWEAQLSIAETVERQHYLRDALQRKKLRLKWHEAELSYLEGVFARGDRRLGAVLEKAVELGSCFDGWRDHFEFSRWQQAFADCGIDSDFYLRARNEAEILPWDHIDCGIEKTFFLAERRNALAEHYTPDCRTGPCSGCGVCDFDQLRMRYAKAQPQFPTPPTKPTQGDERYKVRLCLHKTDQARFVSHLEFMTVIQRALRRINAPVRFSQGFHPHPRLSFPDALPTGVESISEVVDIELFQPIDTKQFGQQLAAELPSGFAVTSVETVHWRMPSPGSCIVASDYRVPLDETVRQRVHEQIDPFLDADHVIVQRNKGNKVVGMDIRGDVEALRLEQNALIMTLRKGSPVAIAAHLLGLSDHEVRSLRICKTAVTLVVPESFED</sequence>
<dbReference type="GO" id="GO:0051536">
    <property type="term" value="F:iron-sulfur cluster binding"/>
    <property type="evidence" value="ECO:0007669"/>
    <property type="project" value="InterPro"/>
</dbReference>
<dbReference type="PANTHER" id="PTHR42731:SF1">
    <property type="entry name" value="RADICAL SAM DOMAIN PROTEIN"/>
    <property type="match status" value="1"/>
</dbReference>
<dbReference type="AlphaFoldDB" id="Q1JWI7"/>
<dbReference type="Pfam" id="PF19864">
    <property type="entry name" value="Radical_SAM_N2"/>
    <property type="match status" value="1"/>
</dbReference>
<dbReference type="EMBL" id="AAEW02000021">
    <property type="protein sequence ID" value="EAT14581.1"/>
    <property type="molecule type" value="Genomic_DNA"/>
</dbReference>
<dbReference type="InterPro" id="IPR023862">
    <property type="entry name" value="CHP03960_rSAM"/>
</dbReference>
<dbReference type="RefSeq" id="WP_006002434.1">
    <property type="nucleotide sequence ID" value="NZ_AAEW02000021.1"/>
</dbReference>
<dbReference type="InterPro" id="IPR007197">
    <property type="entry name" value="rSAM"/>
</dbReference>
<dbReference type="SFLD" id="SFLDG01082">
    <property type="entry name" value="B12-binding_domain_containing"/>
    <property type="match status" value="1"/>
</dbReference>
<evidence type="ECO:0000313" key="3">
    <source>
        <dbReference type="Proteomes" id="UP000005695"/>
    </source>
</evidence>
<dbReference type="InterPro" id="IPR023404">
    <property type="entry name" value="rSAM_horseshoe"/>
</dbReference>
<feature type="domain" description="Radical SAM core" evidence="1">
    <location>
        <begin position="251"/>
        <end position="483"/>
    </location>
</feature>